<reference evidence="2 3" key="1">
    <citation type="journal article" date="2010" name="Stand. Genomic Sci.">
        <title>Complete genome sequence of Geodermatophilus obscurus type strain (G-20).</title>
        <authorList>
            <person name="Ivanova N."/>
            <person name="Sikorski J."/>
            <person name="Jando M."/>
            <person name="Munk C."/>
            <person name="Lapidus A."/>
            <person name="Glavina Del Rio T."/>
            <person name="Copeland A."/>
            <person name="Tice H."/>
            <person name="Cheng J.-F."/>
            <person name="Lucas S."/>
            <person name="Chen F."/>
            <person name="Nolan M."/>
            <person name="Bruce D."/>
            <person name="Goodwin L."/>
            <person name="Pitluck S."/>
            <person name="Mavromatis K."/>
            <person name="Mikhailova N."/>
            <person name="Pati A."/>
            <person name="Chen A."/>
            <person name="Palaniappan K."/>
            <person name="Land M."/>
            <person name="Hauser L."/>
            <person name="Chang Y.-J."/>
            <person name="Jeffries C.D."/>
            <person name="Meincke L."/>
            <person name="Brettin T."/>
            <person name="Detter J.C."/>
            <person name="Detter J.C."/>
            <person name="Rohde M."/>
            <person name="Goeker M."/>
            <person name="Bristow J."/>
            <person name="Eisen J.A."/>
            <person name="Markowitz V."/>
            <person name="Hugenholtz P."/>
            <person name="Kyrpides N.C."/>
            <person name="Klenk H.-P."/>
        </authorList>
    </citation>
    <scope>NUCLEOTIDE SEQUENCE [LARGE SCALE GENOMIC DNA]</scope>
    <source>
        <strain evidence="3">ATCC 25078 / DSM 43160 / JCM 3152 / KCC A-0152 / KCTC 9177 / NBRC 13315 / NRRL B-3577 / G-20</strain>
    </source>
</reference>
<proteinExistence type="predicted"/>
<dbReference type="EMBL" id="CP001867">
    <property type="protein sequence ID" value="ADB75041.1"/>
    <property type="molecule type" value="Genomic_DNA"/>
</dbReference>
<dbReference type="AlphaFoldDB" id="D2S451"/>
<accession>D2S451</accession>
<name>D2S451_GEOOG</name>
<keyword evidence="3" id="KW-1185">Reference proteome</keyword>
<gene>
    <name evidence="2" type="ordered locus">Gobs_2365</name>
</gene>
<dbReference type="KEGG" id="gob:Gobs_2365"/>
<evidence type="ECO:0000313" key="2">
    <source>
        <dbReference type="EMBL" id="ADB75041.1"/>
    </source>
</evidence>
<dbReference type="STRING" id="526225.Gobs_2365"/>
<evidence type="ECO:0000256" key="1">
    <source>
        <dbReference type="SAM" id="MobiDB-lite"/>
    </source>
</evidence>
<protein>
    <submittedName>
        <fullName evidence="2">Uncharacterized protein</fullName>
    </submittedName>
</protein>
<evidence type="ECO:0000313" key="3">
    <source>
        <dbReference type="Proteomes" id="UP000001382"/>
    </source>
</evidence>
<dbReference type="Proteomes" id="UP000001382">
    <property type="component" value="Chromosome"/>
</dbReference>
<feature type="region of interest" description="Disordered" evidence="1">
    <location>
        <begin position="1"/>
        <end position="71"/>
    </location>
</feature>
<reference evidence="3" key="2">
    <citation type="submission" date="2010-01" db="EMBL/GenBank/DDBJ databases">
        <title>The complete genome of Geodermatophilus obscurus DSM 43160.</title>
        <authorList>
            <consortium name="US DOE Joint Genome Institute (JGI-PGF)"/>
            <person name="Lucas S."/>
            <person name="Copeland A."/>
            <person name="Lapidus A."/>
            <person name="Glavina del Rio T."/>
            <person name="Dalin E."/>
            <person name="Tice H."/>
            <person name="Bruce D."/>
            <person name="Goodwin L."/>
            <person name="Pitluck S."/>
            <person name="Kyrpides N."/>
            <person name="Mavromatis K."/>
            <person name="Ivanova N."/>
            <person name="Munk A.C."/>
            <person name="Brettin T."/>
            <person name="Detter J.C."/>
            <person name="Han C."/>
            <person name="Larimer F."/>
            <person name="Land M."/>
            <person name="Hauser L."/>
            <person name="Markowitz V."/>
            <person name="Cheng J.-F."/>
            <person name="Hugenholtz P."/>
            <person name="Woyke T."/>
            <person name="Wu D."/>
            <person name="Jando M."/>
            <person name="Schneider S."/>
            <person name="Klenk H.-P."/>
            <person name="Eisen J.A."/>
        </authorList>
    </citation>
    <scope>NUCLEOTIDE SEQUENCE [LARGE SCALE GENOMIC DNA]</scope>
    <source>
        <strain evidence="3">ATCC 25078 / DSM 43160 / JCM 3152 / KCC A-0152 / KCTC 9177 / NBRC 13315 / NRRL B-3577 / G-20</strain>
    </source>
</reference>
<feature type="compositionally biased region" description="Basic and acidic residues" evidence="1">
    <location>
        <begin position="39"/>
        <end position="48"/>
    </location>
</feature>
<dbReference type="HOGENOM" id="CLU_2734277_0_0_11"/>
<sequence length="71" mass="7362">MRSAREDRAVPGYPGVMDTENTPPRDVDGPLETAPPLPDDPRVPRPEDAESTQSGELGGAAPAVGPESPQG</sequence>
<organism evidence="2 3">
    <name type="scientific">Geodermatophilus obscurus (strain ATCC 25078 / DSM 43160 / JCM 3152 / CCUG 61914 / KCC A-0152 / KCTC 9177 / NBRC 13315 / NRRL B-3577 / G-20)</name>
    <dbReference type="NCBI Taxonomy" id="526225"/>
    <lineage>
        <taxon>Bacteria</taxon>
        <taxon>Bacillati</taxon>
        <taxon>Actinomycetota</taxon>
        <taxon>Actinomycetes</taxon>
        <taxon>Geodermatophilales</taxon>
        <taxon>Geodermatophilaceae</taxon>
        <taxon>Geodermatophilus</taxon>
    </lineage>
</organism>